<comment type="caution">
    <text evidence="2">The sequence shown here is derived from an EMBL/GenBank/DDBJ whole genome shotgun (WGS) entry which is preliminary data.</text>
</comment>
<dbReference type="Proteomes" id="UP000243688">
    <property type="component" value="Unassembled WGS sequence"/>
</dbReference>
<proteinExistence type="predicted"/>
<evidence type="ECO:0008006" key="4">
    <source>
        <dbReference type="Google" id="ProtNLM"/>
    </source>
</evidence>
<reference evidence="2 3" key="1">
    <citation type="submission" date="2016-12" db="EMBL/GenBank/DDBJ databases">
        <title>Candidatus Reconcilibacillus cellulovorans genome.</title>
        <authorList>
            <person name="Kolinko S."/>
            <person name="Wu Y.-W."/>
            <person name="Tachea F."/>
            <person name="Denzel E."/>
            <person name="Hiras J."/>
            <person name="Baecker N."/>
            <person name="Chan L.J."/>
            <person name="Eichorst S.A."/>
            <person name="Frey D."/>
            <person name="Adams P.D."/>
            <person name="Pray T."/>
            <person name="Tanjore D."/>
            <person name="Petzold C.J."/>
            <person name="Gladden J.M."/>
            <person name="Simmons B.A."/>
            <person name="Singer S.W."/>
        </authorList>
    </citation>
    <scope>NUCLEOTIDE SEQUENCE [LARGE SCALE GENOMIC DNA]</scope>
    <source>
        <strain evidence="2">JTherm</strain>
    </source>
</reference>
<feature type="transmembrane region" description="Helical" evidence="1">
    <location>
        <begin position="9"/>
        <end position="27"/>
    </location>
</feature>
<dbReference type="EMBL" id="MOXJ01000053">
    <property type="protein sequence ID" value="PDO09244.1"/>
    <property type="molecule type" value="Genomic_DNA"/>
</dbReference>
<accession>A0A2A6DWV4</accession>
<evidence type="ECO:0000313" key="2">
    <source>
        <dbReference type="EMBL" id="PDO09244.1"/>
    </source>
</evidence>
<evidence type="ECO:0000313" key="3">
    <source>
        <dbReference type="Proteomes" id="UP000243688"/>
    </source>
</evidence>
<keyword evidence="1" id="KW-0812">Transmembrane</keyword>
<gene>
    <name evidence="2" type="ORF">BLM47_13665</name>
</gene>
<keyword evidence="1" id="KW-0472">Membrane</keyword>
<evidence type="ECO:0000256" key="1">
    <source>
        <dbReference type="SAM" id="Phobius"/>
    </source>
</evidence>
<sequence length="164" mass="19859">MVNKKPKIIFYILFFFAVSSLVIYILFPSIKKKNIYLDYRNEFPNVKFYNIDSNVKSRDQLLISKDNVIFYLSKSCNLSVEMLKNYKKIIVEKDNINYLFIWEDEIPASEINKWNIPIYNNYYLDNKYSFSNYFPTYFIVDKNFLVVFKTTDYNSFLNKYDEIS</sequence>
<name>A0A2A6DWV4_9BACL</name>
<keyword evidence="1" id="KW-1133">Transmembrane helix</keyword>
<organism evidence="2 3">
    <name type="scientific">Candidatus Reconcilbacillus cellulovorans</name>
    <dbReference type="NCBI Taxonomy" id="1906605"/>
    <lineage>
        <taxon>Bacteria</taxon>
        <taxon>Bacillati</taxon>
        <taxon>Bacillota</taxon>
        <taxon>Bacilli</taxon>
        <taxon>Bacillales</taxon>
        <taxon>Paenibacillaceae</taxon>
        <taxon>Candidatus Reconcilbacillus</taxon>
    </lineage>
</organism>
<dbReference type="AlphaFoldDB" id="A0A2A6DWV4"/>
<protein>
    <recommendedName>
        <fullName evidence="4">Alkyl hydroperoxide reductase subunit C/ Thiol specific antioxidant domain-containing protein</fullName>
    </recommendedName>
</protein>